<feature type="signal peptide" evidence="1">
    <location>
        <begin position="1"/>
        <end position="29"/>
    </location>
</feature>
<dbReference type="AlphaFoldDB" id="A0A5C3EGA6"/>
<reference evidence="2 3" key="1">
    <citation type="submission" date="2018-03" db="EMBL/GenBank/DDBJ databases">
        <authorList>
            <person name="Guldener U."/>
        </authorList>
    </citation>
    <scope>NUCLEOTIDE SEQUENCE [LARGE SCALE GENOMIC DNA]</scope>
    <source>
        <strain evidence="2 3">NBRC100155</strain>
    </source>
</reference>
<proteinExistence type="predicted"/>
<name>A0A5C3EGA6_9BASI</name>
<evidence type="ECO:0000313" key="3">
    <source>
        <dbReference type="Proteomes" id="UP000324022"/>
    </source>
</evidence>
<keyword evidence="3" id="KW-1185">Reference proteome</keyword>
<evidence type="ECO:0000256" key="1">
    <source>
        <dbReference type="SAM" id="SignalP"/>
    </source>
</evidence>
<dbReference type="EMBL" id="OOIN01000027">
    <property type="protein sequence ID" value="SPO29300.1"/>
    <property type="molecule type" value="Genomic_DNA"/>
</dbReference>
<gene>
    <name evidence="2" type="ORF">UTRI_06249</name>
</gene>
<sequence length="209" mass="23045">MHLHSSPLYTAAFTLILSFFTLLPGNVEGHTGPYFLDPINIEHHPAGRLNNMDESFATSLVNMGVQDATIFRLNGHPISEQALTHEIRSSRTRPRFVNLGPGAYGPESLGIAMHIRPETINEASGRKTFAVMSLVPPTGAGNGGHLSTLWYHHFAEVQGDPDLTNRMARIWQQERGAPGLAMNIRGRKVLPASHLMSELNRIVRLARQA</sequence>
<keyword evidence="1" id="KW-0732">Signal</keyword>
<organism evidence="2 3">
    <name type="scientific">Ustilago trichophora</name>
    <dbReference type="NCBI Taxonomy" id="86804"/>
    <lineage>
        <taxon>Eukaryota</taxon>
        <taxon>Fungi</taxon>
        <taxon>Dikarya</taxon>
        <taxon>Basidiomycota</taxon>
        <taxon>Ustilaginomycotina</taxon>
        <taxon>Ustilaginomycetes</taxon>
        <taxon>Ustilaginales</taxon>
        <taxon>Ustilaginaceae</taxon>
        <taxon>Ustilago</taxon>
    </lineage>
</organism>
<feature type="chain" id="PRO_5022873098" evidence="1">
    <location>
        <begin position="30"/>
        <end position="209"/>
    </location>
</feature>
<protein>
    <submittedName>
        <fullName evidence="2">Uncharacterized protein</fullName>
    </submittedName>
</protein>
<accession>A0A5C3EGA6</accession>
<dbReference type="Proteomes" id="UP000324022">
    <property type="component" value="Unassembled WGS sequence"/>
</dbReference>
<evidence type="ECO:0000313" key="2">
    <source>
        <dbReference type="EMBL" id="SPO29300.1"/>
    </source>
</evidence>